<dbReference type="PRINTS" id="PR01315">
    <property type="entry name" value="BATTENIN"/>
</dbReference>
<proteinExistence type="inferred from homology"/>
<dbReference type="GO" id="GO:0051453">
    <property type="term" value="P:regulation of intracellular pH"/>
    <property type="evidence" value="ECO:0007669"/>
    <property type="project" value="TreeGrafter"/>
</dbReference>
<dbReference type="Proteomes" id="UP000325440">
    <property type="component" value="Unassembled WGS sequence"/>
</dbReference>
<keyword evidence="4 7" id="KW-0812">Transmembrane</keyword>
<evidence type="ECO:0000256" key="5">
    <source>
        <dbReference type="ARBA" id="ARBA00022989"/>
    </source>
</evidence>
<comment type="similarity">
    <text evidence="2 7">Belongs to the battenin family.</text>
</comment>
<keyword evidence="3" id="KW-0813">Transport</keyword>
<keyword evidence="9" id="KW-1185">Reference proteome</keyword>
<evidence type="ECO:0000256" key="2">
    <source>
        <dbReference type="ARBA" id="ARBA00007467"/>
    </source>
</evidence>
<accession>A0A5E4NTJ1</accession>
<dbReference type="AlphaFoldDB" id="A0A5E4NTJ1"/>
<gene>
    <name evidence="8" type="ORF">CINCED_3A003611</name>
</gene>
<evidence type="ECO:0000256" key="1">
    <source>
        <dbReference type="ARBA" id="ARBA00004127"/>
    </source>
</evidence>
<evidence type="ECO:0000256" key="6">
    <source>
        <dbReference type="ARBA" id="ARBA00023136"/>
    </source>
</evidence>
<organism evidence="8 9">
    <name type="scientific">Cinara cedri</name>
    <dbReference type="NCBI Taxonomy" id="506608"/>
    <lineage>
        <taxon>Eukaryota</taxon>
        <taxon>Metazoa</taxon>
        <taxon>Ecdysozoa</taxon>
        <taxon>Arthropoda</taxon>
        <taxon>Hexapoda</taxon>
        <taxon>Insecta</taxon>
        <taxon>Pterygota</taxon>
        <taxon>Neoptera</taxon>
        <taxon>Paraneoptera</taxon>
        <taxon>Hemiptera</taxon>
        <taxon>Sternorrhyncha</taxon>
        <taxon>Aphidomorpha</taxon>
        <taxon>Aphidoidea</taxon>
        <taxon>Aphididae</taxon>
        <taxon>Lachninae</taxon>
        <taxon>Cinara</taxon>
    </lineage>
</organism>
<dbReference type="GO" id="GO:0005765">
    <property type="term" value="C:lysosomal membrane"/>
    <property type="evidence" value="ECO:0007669"/>
    <property type="project" value="UniProtKB-SubCell"/>
</dbReference>
<evidence type="ECO:0000256" key="7">
    <source>
        <dbReference type="RuleBase" id="RU361113"/>
    </source>
</evidence>
<reference evidence="8 9" key="1">
    <citation type="submission" date="2019-08" db="EMBL/GenBank/DDBJ databases">
        <authorList>
            <person name="Alioto T."/>
            <person name="Alioto T."/>
            <person name="Gomez Garrido J."/>
        </authorList>
    </citation>
    <scope>NUCLEOTIDE SEQUENCE [LARGE SCALE GENOMIC DNA]</scope>
</reference>
<dbReference type="InterPro" id="IPR018460">
    <property type="entry name" value="Battenin_disease_Cln3_subgr"/>
</dbReference>
<evidence type="ECO:0000313" key="9">
    <source>
        <dbReference type="Proteomes" id="UP000325440"/>
    </source>
</evidence>
<evidence type="ECO:0000256" key="3">
    <source>
        <dbReference type="ARBA" id="ARBA00022448"/>
    </source>
</evidence>
<dbReference type="PANTHER" id="PTHR10981">
    <property type="entry name" value="BATTENIN"/>
    <property type="match status" value="1"/>
</dbReference>
<feature type="transmembrane region" description="Helical" evidence="7">
    <location>
        <begin position="149"/>
        <end position="171"/>
    </location>
</feature>
<feature type="transmembrane region" description="Helical" evidence="7">
    <location>
        <begin position="66"/>
        <end position="85"/>
    </location>
</feature>
<dbReference type="InterPro" id="IPR036259">
    <property type="entry name" value="MFS_trans_sf"/>
</dbReference>
<feature type="transmembrane region" description="Helical" evidence="7">
    <location>
        <begin position="327"/>
        <end position="345"/>
    </location>
</feature>
<comment type="subcellular location">
    <subcellularLocation>
        <location evidence="1">Endomembrane system</location>
        <topology evidence="1">Multi-pass membrane protein</topology>
    </subcellularLocation>
    <subcellularLocation>
        <location evidence="7">Lysosome membrane</location>
        <topology evidence="7">Multi-pass membrane protein</topology>
    </subcellularLocation>
</comment>
<dbReference type="Gene3D" id="1.20.1250.20">
    <property type="entry name" value="MFS general substrate transporter like domains"/>
    <property type="match status" value="1"/>
</dbReference>
<dbReference type="SUPFAM" id="SSF103473">
    <property type="entry name" value="MFS general substrate transporter"/>
    <property type="match status" value="1"/>
</dbReference>
<protein>
    <recommendedName>
        <fullName evidence="7">Battenin</fullName>
    </recommendedName>
</protein>
<evidence type="ECO:0000256" key="4">
    <source>
        <dbReference type="ARBA" id="ARBA00022692"/>
    </source>
</evidence>
<dbReference type="GO" id="GO:0007040">
    <property type="term" value="P:lysosome organization"/>
    <property type="evidence" value="ECO:0007669"/>
    <property type="project" value="TreeGrafter"/>
</dbReference>
<name>A0A5E4NTJ1_9HEMI</name>
<dbReference type="PANTHER" id="PTHR10981:SF0">
    <property type="entry name" value="BATTENIN"/>
    <property type="match status" value="1"/>
</dbReference>
<dbReference type="InterPro" id="IPR003492">
    <property type="entry name" value="Battenin_disease_Cln3"/>
</dbReference>
<keyword evidence="5 7" id="KW-1133">Transmembrane helix</keyword>
<dbReference type="OrthoDB" id="5965864at2759"/>
<evidence type="ECO:0000313" key="8">
    <source>
        <dbReference type="EMBL" id="VVC45924.1"/>
    </source>
</evidence>
<feature type="transmembrane region" description="Helical" evidence="7">
    <location>
        <begin position="365"/>
        <end position="386"/>
    </location>
</feature>
<feature type="transmembrane region" description="Helical" evidence="7">
    <location>
        <begin position="301"/>
        <end position="320"/>
    </location>
</feature>
<comment type="caution">
    <text evidence="7">Lacks conserved residue(s) required for the propagation of feature annotation.</text>
</comment>
<keyword evidence="6 7" id="KW-0472">Membrane</keyword>
<dbReference type="EMBL" id="CABPRJ010002420">
    <property type="protein sequence ID" value="VVC45924.1"/>
    <property type="molecule type" value="Genomic_DNA"/>
</dbReference>
<dbReference type="GO" id="GO:0012505">
    <property type="term" value="C:endomembrane system"/>
    <property type="evidence" value="ECO:0007669"/>
    <property type="project" value="UniProtKB-SubCell"/>
</dbReference>
<feature type="transmembrane region" description="Helical" evidence="7">
    <location>
        <begin position="183"/>
        <end position="201"/>
    </location>
</feature>
<sequence>MVTTAVKTKILSLVSFWILGLCNNFGYVVMLSSAHDILKSKTSAPESNTTISLNSTDGFARECNHLSTGVILLADIIPGLLIKSISPFFGLYVHRRLALCIGLTIASFITVARAETEIVAAIGVALTSMSSGLGESTLLSYMTNYQRNIIAFWASGTGAAGILGALTYTILTGIFELSPSTTLYFMLIVPILMAVSFWLLLEHPCEDTTQVVSQSLPEDSNMEIESFSVKLSYIPSLFKYMIPIGLVFFFEYLINQGLFELVYFENIWLTHAEQYRWYQVLYQLGVFVSRTSVNLFLIEKIWILAMLQGFNVVFFLAETLYSFTPNIFIIFIMIAYEGLLGGSAYSNTYYSIMKNVPKEKQEFSMAMTAFSDATGIALSGFLAIPLHNQICHLPK</sequence>
<dbReference type="Pfam" id="PF02487">
    <property type="entry name" value="CLN3"/>
    <property type="match status" value="2"/>
</dbReference>
<dbReference type="PIRSF" id="PIRSF015974">
    <property type="entry name" value="CLN3_BTN1"/>
    <property type="match status" value="1"/>
</dbReference>
<keyword evidence="7" id="KW-0458">Lysosome</keyword>